<dbReference type="Pfam" id="PF06262">
    <property type="entry name" value="Zincin_1"/>
    <property type="match status" value="1"/>
</dbReference>
<keyword evidence="2" id="KW-1185">Reference proteome</keyword>
<comment type="caution">
    <text evidence="1">The sequence shown here is derived from an EMBL/GenBank/DDBJ whole genome shotgun (WGS) entry which is preliminary data.</text>
</comment>
<dbReference type="SUPFAM" id="SSF55486">
    <property type="entry name" value="Metalloproteases ('zincins'), catalytic domain"/>
    <property type="match status" value="1"/>
</dbReference>
<protein>
    <recommendedName>
        <fullName evidence="3">Metallopeptidase family protein</fullName>
    </recommendedName>
</protein>
<proteinExistence type="predicted"/>
<sequence>MDAHSEPGRTDPFEDAIDNALRSLPAQLRAAMSNVEIVIEDEPPDGQRLLGLYRGIPLPRRNSAYGGVLPDKISIFRGPITRLAAGDEDRLRAEIRHVVLHEIAHHFGISDARLIELDRY</sequence>
<dbReference type="Gene3D" id="3.30.2010.20">
    <property type="match status" value="1"/>
</dbReference>
<dbReference type="InterPro" id="IPR038555">
    <property type="entry name" value="Zincin_1_sf"/>
</dbReference>
<dbReference type="Proteomes" id="UP000069620">
    <property type="component" value="Unassembled WGS sequence"/>
</dbReference>
<gene>
    <name evidence="1" type="ORF">RMCB_1548</name>
</gene>
<reference evidence="2" key="1">
    <citation type="journal article" date="2016" name="Genome Announc.">
        <title>Draft Genome Sequences of Five Rapidly Growing Mycobacterium Species, M. thermoresistibile, M. fortuitum subsp. acetamidolyticum, M. canariasense, M. brisbanense, and M. novocastrense.</title>
        <authorList>
            <person name="Katahira K."/>
            <person name="Ogura Y."/>
            <person name="Gotoh Y."/>
            <person name="Hayashi T."/>
        </authorList>
    </citation>
    <scope>NUCLEOTIDE SEQUENCE [LARGE SCALE GENOMIC DNA]</scope>
    <source>
        <strain evidence="2">JCM15654</strain>
    </source>
</reference>
<dbReference type="RefSeq" id="WP_062828294.1">
    <property type="nucleotide sequence ID" value="NZ_BCSX01000018.1"/>
</dbReference>
<evidence type="ECO:0008006" key="3">
    <source>
        <dbReference type="Google" id="ProtNLM"/>
    </source>
</evidence>
<evidence type="ECO:0000313" key="1">
    <source>
        <dbReference type="EMBL" id="GAS87452.1"/>
    </source>
</evidence>
<name>A0A117I4T5_9MYCO</name>
<dbReference type="CDD" id="cd12952">
    <property type="entry name" value="MMP_ACEL2062"/>
    <property type="match status" value="1"/>
</dbReference>
<organism evidence="1 2">
    <name type="scientific">Mycolicibacterium brisbanense</name>
    <dbReference type="NCBI Taxonomy" id="146020"/>
    <lineage>
        <taxon>Bacteria</taxon>
        <taxon>Bacillati</taxon>
        <taxon>Actinomycetota</taxon>
        <taxon>Actinomycetes</taxon>
        <taxon>Mycobacteriales</taxon>
        <taxon>Mycobacteriaceae</taxon>
        <taxon>Mycolicibacterium</taxon>
    </lineage>
</organism>
<dbReference type="EMBL" id="BCSX01000018">
    <property type="protein sequence ID" value="GAS87452.1"/>
    <property type="molecule type" value="Genomic_DNA"/>
</dbReference>
<dbReference type="OrthoDB" id="9806895at2"/>
<dbReference type="InterPro" id="IPR010428">
    <property type="entry name" value="Zincin_1"/>
</dbReference>
<dbReference type="AlphaFoldDB" id="A0A117I4T5"/>
<dbReference type="STRING" id="146020.RMCB_1548"/>
<evidence type="ECO:0000313" key="2">
    <source>
        <dbReference type="Proteomes" id="UP000069620"/>
    </source>
</evidence>
<accession>A0A117I4T5</accession>
<reference evidence="2" key="2">
    <citation type="submission" date="2016-02" db="EMBL/GenBank/DDBJ databases">
        <title>Draft genome sequence of five rapidly growing Mycobacterium species.</title>
        <authorList>
            <person name="Katahira K."/>
            <person name="Gotou Y."/>
            <person name="Iida K."/>
            <person name="Ogura Y."/>
            <person name="Hayashi T."/>
        </authorList>
    </citation>
    <scope>NUCLEOTIDE SEQUENCE [LARGE SCALE GENOMIC DNA]</scope>
    <source>
        <strain evidence="2">JCM15654</strain>
    </source>
</reference>